<keyword evidence="2" id="KW-1185">Reference proteome</keyword>
<proteinExistence type="predicted"/>
<evidence type="ECO:0008006" key="3">
    <source>
        <dbReference type="Google" id="ProtNLM"/>
    </source>
</evidence>
<protein>
    <recommendedName>
        <fullName evidence="3">Nucleotidyltransferase</fullName>
    </recommendedName>
</protein>
<dbReference type="Proteomes" id="UP000614261">
    <property type="component" value="Unassembled WGS sequence"/>
</dbReference>
<evidence type="ECO:0000313" key="2">
    <source>
        <dbReference type="Proteomes" id="UP000614261"/>
    </source>
</evidence>
<evidence type="ECO:0000313" key="1">
    <source>
        <dbReference type="EMBL" id="GGB62981.1"/>
    </source>
</evidence>
<sequence length="362" mass="39644">MTDGWSVARALTDPGSVAGLDATGWTHLLSAARALSLIGTLAEALADSPVPPGVARVLADVRQSNVTGQRQALWEAKCASMALTGYPGRVVLLKGTAFVAAGYDAALGRSIGDLDILVEHAGLDQVEALLLKAGWEWVKPDPYDDAYYRQWMHELPPLIHAERDRMIDVHHTILPLTAKPKPDAAALIAAARVLPSGLYVLSPADIICHAAAHLIADGDMSGGMRNLWDIDRLVRQFVVEEPGFSDTLAERAKLHGLTDAVGRALRLTQRLFGTPIVFRLKPQSRVVTAQSGHGLRLSPENEKQVTASDALFLRRITAVDGWGRKTRKLTRQAFYMRSHLLRMPPAMLARHLWTKWRKGHRG</sequence>
<name>A0ABQ1JB59_9SPHN</name>
<dbReference type="RefSeq" id="WP_188514038.1">
    <property type="nucleotide sequence ID" value="NZ_BMGD01000003.1"/>
</dbReference>
<gene>
    <name evidence="1" type="ORF">GCM10010833_17450</name>
</gene>
<organism evidence="1 2">
    <name type="scientific">Blastomonas aquatica</name>
    <dbReference type="NCBI Taxonomy" id="1510276"/>
    <lineage>
        <taxon>Bacteria</taxon>
        <taxon>Pseudomonadati</taxon>
        <taxon>Pseudomonadota</taxon>
        <taxon>Alphaproteobacteria</taxon>
        <taxon>Sphingomonadales</taxon>
        <taxon>Sphingomonadaceae</taxon>
        <taxon>Blastomonas</taxon>
    </lineage>
</organism>
<accession>A0ABQ1JB59</accession>
<reference evidence="2" key="1">
    <citation type="journal article" date="2019" name="Int. J. Syst. Evol. Microbiol.">
        <title>The Global Catalogue of Microorganisms (GCM) 10K type strain sequencing project: providing services to taxonomists for standard genome sequencing and annotation.</title>
        <authorList>
            <consortium name="The Broad Institute Genomics Platform"/>
            <consortium name="The Broad Institute Genome Sequencing Center for Infectious Disease"/>
            <person name="Wu L."/>
            <person name="Ma J."/>
        </authorList>
    </citation>
    <scope>NUCLEOTIDE SEQUENCE [LARGE SCALE GENOMIC DNA]</scope>
    <source>
        <strain evidence="2">CGMCC 1.12851</strain>
    </source>
</reference>
<dbReference type="EMBL" id="BMGD01000003">
    <property type="protein sequence ID" value="GGB62981.1"/>
    <property type="molecule type" value="Genomic_DNA"/>
</dbReference>
<dbReference type="Pfam" id="PF14907">
    <property type="entry name" value="NTP_transf_5"/>
    <property type="match status" value="1"/>
</dbReference>
<dbReference type="InterPro" id="IPR039498">
    <property type="entry name" value="NTP_transf_5"/>
</dbReference>
<comment type="caution">
    <text evidence="1">The sequence shown here is derived from an EMBL/GenBank/DDBJ whole genome shotgun (WGS) entry which is preliminary data.</text>
</comment>